<dbReference type="RefSeq" id="WP_142704645.1">
    <property type="nucleotide sequence ID" value="NZ_VIRS01000007.1"/>
</dbReference>
<proteinExistence type="predicted"/>
<dbReference type="InterPro" id="IPR036380">
    <property type="entry name" value="Isochorismatase-like_sf"/>
</dbReference>
<evidence type="ECO:0000313" key="3">
    <source>
        <dbReference type="EMBL" id="TQS44663.1"/>
    </source>
</evidence>
<keyword evidence="4" id="KW-1185">Reference proteome</keyword>
<gene>
    <name evidence="3" type="ORF">FL583_11835</name>
</gene>
<dbReference type="SUPFAM" id="SSF52499">
    <property type="entry name" value="Isochorismatase-like hydrolases"/>
    <property type="match status" value="1"/>
</dbReference>
<sequence>MPVSVVDENVALVVIDLQKGTVGRAGLTPLSGAEVVANTVRLADAFRAAGKPVVLVRMLAGAAPGRTEFGSGGQEYPADWDELVPELTGPELTGDVTVAKRTLSAFTATELDLVLRRRGVTQVVFAGVATSIGVESSARGAYDLGYHVVVATDAVTDLRPDTHALSVGWFARMVGETGTVDEIAALLR</sequence>
<evidence type="ECO:0000259" key="2">
    <source>
        <dbReference type="Pfam" id="PF00857"/>
    </source>
</evidence>
<dbReference type="GO" id="GO:0016787">
    <property type="term" value="F:hydrolase activity"/>
    <property type="evidence" value="ECO:0007669"/>
    <property type="project" value="UniProtKB-KW"/>
</dbReference>
<name>A0A545ATM5_9ACTN</name>
<accession>A0A545ATM5</accession>
<dbReference type="PANTHER" id="PTHR43540">
    <property type="entry name" value="PEROXYUREIDOACRYLATE/UREIDOACRYLATE AMIDOHYDROLASE-RELATED"/>
    <property type="match status" value="1"/>
</dbReference>
<evidence type="ECO:0000313" key="4">
    <source>
        <dbReference type="Proteomes" id="UP000317982"/>
    </source>
</evidence>
<comment type="caution">
    <text evidence="3">The sequence shown here is derived from an EMBL/GenBank/DDBJ whole genome shotgun (WGS) entry which is preliminary data.</text>
</comment>
<organism evidence="3 4">
    <name type="scientific">Cryptosporangium phraense</name>
    <dbReference type="NCBI Taxonomy" id="2593070"/>
    <lineage>
        <taxon>Bacteria</taxon>
        <taxon>Bacillati</taxon>
        <taxon>Actinomycetota</taxon>
        <taxon>Actinomycetes</taxon>
        <taxon>Cryptosporangiales</taxon>
        <taxon>Cryptosporangiaceae</taxon>
        <taxon>Cryptosporangium</taxon>
    </lineage>
</organism>
<feature type="domain" description="Isochorismatase-like" evidence="2">
    <location>
        <begin position="11"/>
        <end position="181"/>
    </location>
</feature>
<dbReference type="Gene3D" id="3.40.50.850">
    <property type="entry name" value="Isochorismatase-like"/>
    <property type="match status" value="1"/>
</dbReference>
<dbReference type="PANTHER" id="PTHR43540:SF7">
    <property type="entry name" value="ISOCHORISMATASE FAMILY PROTEIN YECD"/>
    <property type="match status" value="1"/>
</dbReference>
<dbReference type="InParanoid" id="A0A545ATM5"/>
<dbReference type="InterPro" id="IPR050272">
    <property type="entry name" value="Isochorismatase-like_hydrls"/>
</dbReference>
<dbReference type="Pfam" id="PF00857">
    <property type="entry name" value="Isochorismatase"/>
    <property type="match status" value="1"/>
</dbReference>
<dbReference type="InterPro" id="IPR000868">
    <property type="entry name" value="Isochorismatase-like_dom"/>
</dbReference>
<evidence type="ECO:0000256" key="1">
    <source>
        <dbReference type="ARBA" id="ARBA00022801"/>
    </source>
</evidence>
<dbReference type="EMBL" id="VIRS01000007">
    <property type="protein sequence ID" value="TQS44663.1"/>
    <property type="molecule type" value="Genomic_DNA"/>
</dbReference>
<dbReference type="CDD" id="cd00431">
    <property type="entry name" value="cysteine_hydrolases"/>
    <property type="match status" value="1"/>
</dbReference>
<dbReference type="Proteomes" id="UP000317982">
    <property type="component" value="Unassembled WGS sequence"/>
</dbReference>
<protein>
    <submittedName>
        <fullName evidence="3">Cysteine hydrolase</fullName>
    </submittedName>
</protein>
<dbReference type="AlphaFoldDB" id="A0A545ATM5"/>
<dbReference type="OrthoDB" id="3174612at2"/>
<reference evidence="3 4" key="1">
    <citation type="submission" date="2019-07" db="EMBL/GenBank/DDBJ databases">
        <title>Cryptosporangium phraense sp. nov., isolated from plant litter.</title>
        <authorList>
            <person name="Suriyachadkun C."/>
        </authorList>
    </citation>
    <scope>NUCLEOTIDE SEQUENCE [LARGE SCALE GENOMIC DNA]</scope>
    <source>
        <strain evidence="3 4">A-T 5661</strain>
    </source>
</reference>
<keyword evidence="1 3" id="KW-0378">Hydrolase</keyword>